<dbReference type="SUPFAM" id="SSF57850">
    <property type="entry name" value="RING/U-box"/>
    <property type="match status" value="3"/>
</dbReference>
<dbReference type="Gene3D" id="3.30.40.10">
    <property type="entry name" value="Zinc/RING finger domain, C3HC4 (zinc finger)"/>
    <property type="match status" value="1"/>
</dbReference>
<dbReference type="GO" id="GO:0000423">
    <property type="term" value="P:mitophagy"/>
    <property type="evidence" value="ECO:0007669"/>
    <property type="project" value="TreeGrafter"/>
</dbReference>
<dbReference type="InterPro" id="IPR000433">
    <property type="entry name" value="Znf_ZZ"/>
</dbReference>
<gene>
    <name evidence="8" type="ORF">DSTB1V02_LOCUS10683</name>
</gene>
<evidence type="ECO:0000256" key="3">
    <source>
        <dbReference type="ARBA" id="ARBA00022833"/>
    </source>
</evidence>
<evidence type="ECO:0000256" key="2">
    <source>
        <dbReference type="ARBA" id="ARBA00022771"/>
    </source>
</evidence>
<keyword evidence="2 4" id="KW-0863">Zinc-finger</keyword>
<dbReference type="GO" id="GO:0016235">
    <property type="term" value="C:aggresome"/>
    <property type="evidence" value="ECO:0007669"/>
    <property type="project" value="TreeGrafter"/>
</dbReference>
<reference evidence="8" key="1">
    <citation type="submission" date="2020-11" db="EMBL/GenBank/DDBJ databases">
        <authorList>
            <person name="Tran Van P."/>
        </authorList>
    </citation>
    <scope>NUCLEOTIDE SEQUENCE</scope>
</reference>
<keyword evidence="1" id="KW-0479">Metal-binding</keyword>
<evidence type="ECO:0000256" key="4">
    <source>
        <dbReference type="PROSITE-ProRule" id="PRU00228"/>
    </source>
</evidence>
<feature type="region of interest" description="Disordered" evidence="5">
    <location>
        <begin position="304"/>
        <end position="337"/>
    </location>
</feature>
<dbReference type="AlphaFoldDB" id="A0A7R9AB45"/>
<dbReference type="PROSITE" id="PS50089">
    <property type="entry name" value="ZF_RING_2"/>
    <property type="match status" value="1"/>
</dbReference>
<dbReference type="GO" id="GO:0005080">
    <property type="term" value="F:protein kinase C binding"/>
    <property type="evidence" value="ECO:0007669"/>
    <property type="project" value="TreeGrafter"/>
</dbReference>
<dbReference type="GO" id="GO:0008270">
    <property type="term" value="F:zinc ion binding"/>
    <property type="evidence" value="ECO:0007669"/>
    <property type="project" value="UniProtKB-KW"/>
</dbReference>
<dbReference type="PROSITE" id="PS01357">
    <property type="entry name" value="ZF_ZZ_1"/>
    <property type="match status" value="1"/>
</dbReference>
<dbReference type="GO" id="GO:0035973">
    <property type="term" value="P:aggrephagy"/>
    <property type="evidence" value="ECO:0007669"/>
    <property type="project" value="TreeGrafter"/>
</dbReference>
<evidence type="ECO:0000256" key="5">
    <source>
        <dbReference type="SAM" id="MobiDB-lite"/>
    </source>
</evidence>
<name>A0A7R9AB45_9CRUS</name>
<evidence type="ECO:0000259" key="7">
    <source>
        <dbReference type="PROSITE" id="PS50135"/>
    </source>
</evidence>
<dbReference type="GO" id="GO:0007032">
    <property type="term" value="P:endosome organization"/>
    <property type="evidence" value="ECO:0007669"/>
    <property type="project" value="TreeGrafter"/>
</dbReference>
<protein>
    <submittedName>
        <fullName evidence="8">Uncharacterized protein</fullName>
    </submittedName>
</protein>
<evidence type="ECO:0000313" key="8">
    <source>
        <dbReference type="EMBL" id="CAD7250914.1"/>
    </source>
</evidence>
<dbReference type="GO" id="GO:0044753">
    <property type="term" value="C:amphisome"/>
    <property type="evidence" value="ECO:0007669"/>
    <property type="project" value="TreeGrafter"/>
</dbReference>
<dbReference type="EMBL" id="LR902661">
    <property type="protein sequence ID" value="CAD7250914.1"/>
    <property type="molecule type" value="Genomic_DNA"/>
</dbReference>
<dbReference type="SMART" id="SM00291">
    <property type="entry name" value="ZnF_ZZ"/>
    <property type="match status" value="2"/>
</dbReference>
<dbReference type="CDD" id="cd02340">
    <property type="entry name" value="ZZ_NBR1_like"/>
    <property type="match status" value="2"/>
</dbReference>
<feature type="domain" description="ZZ-type" evidence="7">
    <location>
        <begin position="58"/>
        <end position="109"/>
    </location>
</feature>
<dbReference type="Pfam" id="PF00569">
    <property type="entry name" value="ZZ"/>
    <property type="match status" value="2"/>
</dbReference>
<dbReference type="InterPro" id="IPR001841">
    <property type="entry name" value="Znf_RING"/>
</dbReference>
<sequence>MTFWYELWVNQHLGEGLVFASTRGKRGLDPDQQTENEDIFTSTLHTFLSHLLLTGDVHTGVRCGSCRGPVRGSRYKCLQCRDFDLCATCEASGTKHSHHSFIRLPSRISVVPLTLDLDGITSVMCDECKRNVVGRRYKCLHCRNYDLCLRCEAASKHRNHRMLRIPFRPQVQEEVTLHIPNFQQFFRIGWYIIQGFVGSRFFHLDPGVILEVEGDPLDDGTSGPGLPRQLPPPLPLRPGIGVAGSAAGRNGGRAPVALNAQVNEEVTRHLTNFQQIFRIGWYIIQGFVGSRFFHLDPGVALEVEGDPLDDGTSGPGLPHQLPPPPPPRAGIGVAGSAAGRNGGRAPRALNGRNSEVHEEVVPRDEDLCKLCLEAELNCAFVDCGHMVACLPCAQMVRNCPICRKAITRRIRIFKA</sequence>
<feature type="domain" description="ZZ-type" evidence="7">
    <location>
        <begin position="120"/>
        <end position="170"/>
    </location>
</feature>
<dbReference type="PANTHER" id="PTHR15090:SF0">
    <property type="entry name" value="SEQUESTOSOME-1"/>
    <property type="match status" value="1"/>
</dbReference>
<dbReference type="InterPro" id="IPR043145">
    <property type="entry name" value="Znf_ZZ_sf"/>
</dbReference>
<dbReference type="OrthoDB" id="3045089at2759"/>
<dbReference type="EMBL" id="CAJPEV010003144">
    <property type="protein sequence ID" value="CAG0899057.1"/>
    <property type="molecule type" value="Genomic_DNA"/>
</dbReference>
<feature type="domain" description="RING-type" evidence="6">
    <location>
        <begin position="368"/>
        <end position="403"/>
    </location>
</feature>
<keyword evidence="3" id="KW-0862">Zinc</keyword>
<dbReference type="PANTHER" id="PTHR15090">
    <property type="entry name" value="SEQUESTOSOME 1-RELATED"/>
    <property type="match status" value="1"/>
</dbReference>
<accession>A0A7R9AB45</accession>
<evidence type="ECO:0000259" key="6">
    <source>
        <dbReference type="PROSITE" id="PS50089"/>
    </source>
</evidence>
<dbReference type="Proteomes" id="UP000677054">
    <property type="component" value="Unassembled WGS sequence"/>
</dbReference>
<dbReference type="Gene3D" id="3.30.60.90">
    <property type="match status" value="2"/>
</dbReference>
<dbReference type="InterPro" id="IPR052260">
    <property type="entry name" value="Autophagy_Rcpt_SigReg"/>
</dbReference>
<evidence type="ECO:0000313" key="9">
    <source>
        <dbReference type="Proteomes" id="UP000677054"/>
    </source>
</evidence>
<dbReference type="PROSITE" id="PS50135">
    <property type="entry name" value="ZF_ZZ_2"/>
    <property type="match status" value="2"/>
</dbReference>
<organism evidence="8">
    <name type="scientific">Darwinula stevensoni</name>
    <dbReference type="NCBI Taxonomy" id="69355"/>
    <lineage>
        <taxon>Eukaryota</taxon>
        <taxon>Metazoa</taxon>
        <taxon>Ecdysozoa</taxon>
        <taxon>Arthropoda</taxon>
        <taxon>Crustacea</taxon>
        <taxon>Oligostraca</taxon>
        <taxon>Ostracoda</taxon>
        <taxon>Podocopa</taxon>
        <taxon>Podocopida</taxon>
        <taxon>Darwinulocopina</taxon>
        <taxon>Darwinuloidea</taxon>
        <taxon>Darwinulidae</taxon>
        <taxon>Darwinula</taxon>
    </lineage>
</organism>
<evidence type="ECO:0000256" key="1">
    <source>
        <dbReference type="ARBA" id="ARBA00022723"/>
    </source>
</evidence>
<dbReference type="Pfam" id="PF13920">
    <property type="entry name" value="zf-C3HC4_3"/>
    <property type="match status" value="1"/>
</dbReference>
<proteinExistence type="predicted"/>
<dbReference type="InterPro" id="IPR013083">
    <property type="entry name" value="Znf_RING/FYVE/PHD"/>
</dbReference>
<keyword evidence="9" id="KW-1185">Reference proteome</keyword>
<dbReference type="GO" id="GO:0070530">
    <property type="term" value="F:K63-linked polyubiquitin modification-dependent protein binding"/>
    <property type="evidence" value="ECO:0007669"/>
    <property type="project" value="TreeGrafter"/>
</dbReference>